<sequence length="68" mass="8211">MAIYRRDHRRDVLPMGNPYNLTRKPVWESAVAPSRRFLFIWSNTRILKKHKYMAHNRKRRDGATVARC</sequence>
<reference evidence="1 2" key="1">
    <citation type="submission" date="2019-02" db="EMBL/GenBank/DDBJ databases">
        <title>Deep-cultivation of Planctomycetes and their phenomic and genomic characterization uncovers novel biology.</title>
        <authorList>
            <person name="Wiegand S."/>
            <person name="Jogler M."/>
            <person name="Boedeker C."/>
            <person name="Pinto D."/>
            <person name="Vollmers J."/>
            <person name="Rivas-Marin E."/>
            <person name="Kohn T."/>
            <person name="Peeters S.H."/>
            <person name="Heuer A."/>
            <person name="Rast P."/>
            <person name="Oberbeckmann S."/>
            <person name="Bunk B."/>
            <person name="Jeske O."/>
            <person name="Meyerdierks A."/>
            <person name="Storesund J.E."/>
            <person name="Kallscheuer N."/>
            <person name="Luecker S."/>
            <person name="Lage O.M."/>
            <person name="Pohl T."/>
            <person name="Merkel B.J."/>
            <person name="Hornburger P."/>
            <person name="Mueller R.-W."/>
            <person name="Bruemmer F."/>
            <person name="Labrenz M."/>
            <person name="Spormann A.M."/>
            <person name="Op Den Camp H."/>
            <person name="Overmann J."/>
            <person name="Amann R."/>
            <person name="Jetten M.S.M."/>
            <person name="Mascher T."/>
            <person name="Medema M.H."/>
            <person name="Devos D.P."/>
            <person name="Kaster A.-K."/>
            <person name="Ovreas L."/>
            <person name="Rohde M."/>
            <person name="Galperin M.Y."/>
            <person name="Jogler C."/>
        </authorList>
    </citation>
    <scope>NUCLEOTIDE SEQUENCE [LARGE SCALE GENOMIC DNA]</scope>
    <source>
        <strain evidence="1 2">CA54</strain>
    </source>
</reference>
<comment type="caution">
    <text evidence="1">The sequence shown here is derived from an EMBL/GenBank/DDBJ whole genome shotgun (WGS) entry which is preliminary data.</text>
</comment>
<accession>A0A5C6AYI4</accession>
<protein>
    <submittedName>
        <fullName evidence="1">Uncharacterized protein</fullName>
    </submittedName>
</protein>
<keyword evidence="2" id="KW-1185">Reference proteome</keyword>
<proteinExistence type="predicted"/>
<evidence type="ECO:0000313" key="1">
    <source>
        <dbReference type="EMBL" id="TWU04182.1"/>
    </source>
</evidence>
<dbReference type="AlphaFoldDB" id="A0A5C6AYI4"/>
<organism evidence="1 2">
    <name type="scientific">Symmachiella macrocystis</name>
    <dbReference type="NCBI Taxonomy" id="2527985"/>
    <lineage>
        <taxon>Bacteria</taxon>
        <taxon>Pseudomonadati</taxon>
        <taxon>Planctomycetota</taxon>
        <taxon>Planctomycetia</taxon>
        <taxon>Planctomycetales</taxon>
        <taxon>Planctomycetaceae</taxon>
        <taxon>Symmachiella</taxon>
    </lineage>
</organism>
<name>A0A5C6AYI4_9PLAN</name>
<gene>
    <name evidence="1" type="ORF">CA54_60640</name>
</gene>
<dbReference type="Proteomes" id="UP000320735">
    <property type="component" value="Unassembled WGS sequence"/>
</dbReference>
<dbReference type="EMBL" id="SJPP01000005">
    <property type="protein sequence ID" value="TWU04182.1"/>
    <property type="molecule type" value="Genomic_DNA"/>
</dbReference>
<evidence type="ECO:0000313" key="2">
    <source>
        <dbReference type="Proteomes" id="UP000320735"/>
    </source>
</evidence>